<gene>
    <name evidence="2" type="ORF">JQX11_12565</name>
</gene>
<sequence>MSNRMGMLVTGAFDWTDVEFDLSNVNFVTDRDAGERWLSAPRPVCPGRFSDGNEVYVVTRYDAVRSLFTDRRVSNHPPEGVHLDSMRRRGVPEELLKYFDSTIMTMVPEDHRRVRSLIDRAFSARRVRTLRPRIERLVDDLLDQMDATGEVDLVAEYAHPISTTIICELLGVDDEYRDRWLRWTEAFTTFVRPDPVMLPPALRGMVDTVIRLIGARRAQPGDDLISDLVKASDETEKLDEVELVALVLVLVQAGLDTVRHSISLSLFHLLVHPDQLELVRSQPENTVQAVRELMRYAGPIKMALPRFAVEPIEVDGVTIPEGGQIQLVVGAANNDPQRFTDPRTLDVTRVDNPQLSFAAGDHFCPGASLATAETEIALNKLFARFPGVRLTGDPDEVGPRFLKAVAHLPVRLV</sequence>
<reference evidence="2 3" key="1">
    <citation type="submission" date="2021-02" db="EMBL/GenBank/DDBJ databases">
        <authorList>
            <person name="Ra J.-S."/>
        </authorList>
    </citation>
    <scope>NUCLEOTIDE SEQUENCE [LARGE SCALE GENOMIC DNA]</scope>
    <source>
        <strain evidence="2 3">MMS20-R1-14</strain>
    </source>
</reference>
<accession>A0ABS2IUH8</accession>
<protein>
    <submittedName>
        <fullName evidence="2">Cytochrome P450</fullName>
    </submittedName>
</protein>
<name>A0ABS2IUH8_9ACTN</name>
<dbReference type="PANTHER" id="PTHR46696">
    <property type="entry name" value="P450, PUTATIVE (EUROFUNG)-RELATED"/>
    <property type="match status" value="1"/>
</dbReference>
<dbReference type="CDD" id="cd11029">
    <property type="entry name" value="CYP107-like"/>
    <property type="match status" value="1"/>
</dbReference>
<dbReference type="PANTHER" id="PTHR46696:SF1">
    <property type="entry name" value="CYTOCHROME P450 YJIB-RELATED"/>
    <property type="match status" value="1"/>
</dbReference>
<dbReference type="SUPFAM" id="SSF48264">
    <property type="entry name" value="Cytochrome P450"/>
    <property type="match status" value="1"/>
</dbReference>
<evidence type="ECO:0000313" key="2">
    <source>
        <dbReference type="EMBL" id="MBM7077179.1"/>
    </source>
</evidence>
<dbReference type="RefSeq" id="WP_204925156.1">
    <property type="nucleotide sequence ID" value="NZ_JAFEUC010000005.1"/>
</dbReference>
<dbReference type="Proteomes" id="UP001518872">
    <property type="component" value="Unassembled WGS sequence"/>
</dbReference>
<dbReference type="InterPro" id="IPR036396">
    <property type="entry name" value="Cyt_P450_sf"/>
</dbReference>
<dbReference type="PRINTS" id="PR00359">
    <property type="entry name" value="BP450"/>
</dbReference>
<dbReference type="Pfam" id="PF00067">
    <property type="entry name" value="p450"/>
    <property type="match status" value="1"/>
</dbReference>
<evidence type="ECO:0000256" key="1">
    <source>
        <dbReference type="ARBA" id="ARBA00010617"/>
    </source>
</evidence>
<evidence type="ECO:0000313" key="3">
    <source>
        <dbReference type="Proteomes" id="UP001518872"/>
    </source>
</evidence>
<organism evidence="2 3">
    <name type="scientific">Micromonospora humida</name>
    <dbReference type="NCBI Taxonomy" id="2809018"/>
    <lineage>
        <taxon>Bacteria</taxon>
        <taxon>Bacillati</taxon>
        <taxon>Actinomycetota</taxon>
        <taxon>Actinomycetes</taxon>
        <taxon>Micromonosporales</taxon>
        <taxon>Micromonosporaceae</taxon>
        <taxon>Micromonospora</taxon>
    </lineage>
</organism>
<comment type="caution">
    <text evidence="2">The sequence shown here is derived from an EMBL/GenBank/DDBJ whole genome shotgun (WGS) entry which is preliminary data.</text>
</comment>
<dbReference type="InterPro" id="IPR001128">
    <property type="entry name" value="Cyt_P450"/>
</dbReference>
<dbReference type="InterPro" id="IPR002397">
    <property type="entry name" value="Cyt_P450_B"/>
</dbReference>
<dbReference type="EMBL" id="JAFEUC010000005">
    <property type="protein sequence ID" value="MBM7077179.1"/>
    <property type="molecule type" value="Genomic_DNA"/>
</dbReference>
<comment type="similarity">
    <text evidence="1">Belongs to the cytochrome P450 family.</text>
</comment>
<proteinExistence type="inferred from homology"/>
<dbReference type="Gene3D" id="1.10.630.10">
    <property type="entry name" value="Cytochrome P450"/>
    <property type="match status" value="1"/>
</dbReference>
<keyword evidence="3" id="KW-1185">Reference proteome</keyword>